<feature type="domain" description="TUG ubiquitin-like" evidence="2">
    <location>
        <begin position="8"/>
        <end position="71"/>
    </location>
</feature>
<dbReference type="EMBL" id="FJOG01000001">
    <property type="protein sequence ID" value="CZR51210.1"/>
    <property type="molecule type" value="Genomic_DNA"/>
</dbReference>
<dbReference type="InterPro" id="IPR059238">
    <property type="entry name" value="UBX1_UBXN9"/>
</dbReference>
<dbReference type="GO" id="GO:0005737">
    <property type="term" value="C:cytoplasm"/>
    <property type="evidence" value="ECO:0007669"/>
    <property type="project" value="TreeGrafter"/>
</dbReference>
<dbReference type="CDD" id="cd17075">
    <property type="entry name" value="UBX1_UBXN9"/>
    <property type="match status" value="1"/>
</dbReference>
<accession>A0A1L7WEJ3</accession>
<feature type="region of interest" description="Disordered" evidence="1">
    <location>
        <begin position="241"/>
        <end position="292"/>
    </location>
</feature>
<dbReference type="OrthoDB" id="440781at2759"/>
<keyword evidence="4" id="KW-1185">Reference proteome</keyword>
<sequence length="507" mass="55490">MAANVKVIDSSMRQHIVKVVPGKYMTEVLEEACKKLGYNPSNYSLKYKEKPLDLSRTYRQTGLVSGAKLELVQASRTPSAVSIALGLPDGGRLTDKVPSDTTLWLILRKLESSGGLTGMANYNFTARGAAKTENGASGAGRIFYEMPTVNVAGRELSTFADLQKTLAQLGINGGSALIRLNFKKTEQPLEEAMAEIGKYFKEEEAPVKVTPPEDVEGITEAIHKLDSHSEGELKDVDMTSGVSEATTTPADPSPYPETVGDLPPPITPSKRAAEDTPSPEQQQVLGPNHRPISVYRPPSGQVPLAATIPHNESDFEPSITHAKMHQDRLKTESHNKRLLSDAEVERAEKEREARLGKTKNVSIKVRFPDQSSIVAPFTALDTGAHFHTFVRGVIVAEDQPFKLVWNADKGVQTVPNNEKKLIKDLGLERGVLVNFHWDDDARESVRKQTILKPQYAQNAKDVSVPEIPSVDAGEDDRTSEVKEEKPKGSGDGKKKGMPAWFKGLAKK</sequence>
<dbReference type="PANTHER" id="PTHR46467">
    <property type="entry name" value="TETHER CONTAINING UBX DOMAIN FOR GLUT4"/>
    <property type="match status" value="1"/>
</dbReference>
<proteinExistence type="predicted"/>
<feature type="compositionally biased region" description="Polar residues" evidence="1">
    <location>
        <begin position="241"/>
        <end position="250"/>
    </location>
</feature>
<evidence type="ECO:0000313" key="3">
    <source>
        <dbReference type="EMBL" id="CZR51210.1"/>
    </source>
</evidence>
<dbReference type="Gene3D" id="3.10.20.90">
    <property type="entry name" value="Phosphatidylinositol 3-kinase Catalytic Subunit, Chain A, domain 1"/>
    <property type="match status" value="1"/>
</dbReference>
<feature type="region of interest" description="Disordered" evidence="1">
    <location>
        <begin position="457"/>
        <end position="507"/>
    </location>
</feature>
<dbReference type="GO" id="GO:0006886">
    <property type="term" value="P:intracellular protein transport"/>
    <property type="evidence" value="ECO:0007669"/>
    <property type="project" value="TreeGrafter"/>
</dbReference>
<organism evidence="3 4">
    <name type="scientific">Phialocephala subalpina</name>
    <dbReference type="NCBI Taxonomy" id="576137"/>
    <lineage>
        <taxon>Eukaryota</taxon>
        <taxon>Fungi</taxon>
        <taxon>Dikarya</taxon>
        <taxon>Ascomycota</taxon>
        <taxon>Pezizomycotina</taxon>
        <taxon>Leotiomycetes</taxon>
        <taxon>Helotiales</taxon>
        <taxon>Mollisiaceae</taxon>
        <taxon>Phialocephala</taxon>
        <taxon>Phialocephala fortinii species complex</taxon>
    </lineage>
</organism>
<dbReference type="Proteomes" id="UP000184330">
    <property type="component" value="Unassembled WGS sequence"/>
</dbReference>
<name>A0A1L7WEJ3_9HELO</name>
<dbReference type="CDD" id="cd16105">
    <property type="entry name" value="Ubl_ASPSCR1_like"/>
    <property type="match status" value="1"/>
</dbReference>
<evidence type="ECO:0000256" key="1">
    <source>
        <dbReference type="SAM" id="MobiDB-lite"/>
    </source>
</evidence>
<dbReference type="SUPFAM" id="SSF54236">
    <property type="entry name" value="Ubiquitin-like"/>
    <property type="match status" value="2"/>
</dbReference>
<dbReference type="GO" id="GO:0012506">
    <property type="term" value="C:vesicle membrane"/>
    <property type="evidence" value="ECO:0007669"/>
    <property type="project" value="TreeGrafter"/>
</dbReference>
<dbReference type="Pfam" id="PF11470">
    <property type="entry name" value="TUG-UBL1"/>
    <property type="match status" value="1"/>
</dbReference>
<dbReference type="PANTHER" id="PTHR46467:SF1">
    <property type="entry name" value="TETHER CONTAINING UBX DOMAIN FOR GLUT4"/>
    <property type="match status" value="1"/>
</dbReference>
<dbReference type="InterPro" id="IPR021569">
    <property type="entry name" value="TUG-UBL1"/>
</dbReference>
<dbReference type="GO" id="GO:0005634">
    <property type="term" value="C:nucleus"/>
    <property type="evidence" value="ECO:0007669"/>
    <property type="project" value="TreeGrafter"/>
</dbReference>
<dbReference type="STRING" id="576137.A0A1L7WEJ3"/>
<dbReference type="InterPro" id="IPR029071">
    <property type="entry name" value="Ubiquitin-like_domsf"/>
</dbReference>
<dbReference type="AlphaFoldDB" id="A0A1L7WEJ3"/>
<reference evidence="3 4" key="1">
    <citation type="submission" date="2016-03" db="EMBL/GenBank/DDBJ databases">
        <authorList>
            <person name="Ploux O."/>
        </authorList>
    </citation>
    <scope>NUCLEOTIDE SEQUENCE [LARGE SCALE GENOMIC DNA]</scope>
    <source>
        <strain evidence="3 4">UAMH 11012</strain>
    </source>
</reference>
<protein>
    <submittedName>
        <fullName evidence="3">Related to UBX domain protein</fullName>
    </submittedName>
</protein>
<gene>
    <name evidence="3" type="ORF">PAC_01085</name>
</gene>
<evidence type="ECO:0000313" key="4">
    <source>
        <dbReference type="Proteomes" id="UP000184330"/>
    </source>
</evidence>
<evidence type="ECO:0000259" key="2">
    <source>
        <dbReference type="Pfam" id="PF11470"/>
    </source>
</evidence>
<feature type="compositionally biased region" description="Basic and acidic residues" evidence="1">
    <location>
        <begin position="475"/>
        <end position="494"/>
    </location>
</feature>